<keyword evidence="6" id="KW-1185">Reference proteome</keyword>
<dbReference type="InterPro" id="IPR002119">
    <property type="entry name" value="Histone_H2A"/>
</dbReference>
<dbReference type="PANTHER" id="PTHR46071:SF2">
    <property type="entry name" value="ANKYRIN REPEAT AND BTB_POZ DOMAIN-CONTAINING PROTEIN 2-LIKE PROTEIN"/>
    <property type="match status" value="1"/>
</dbReference>
<dbReference type="PANTHER" id="PTHR46071">
    <property type="entry name" value="ANKYRIN REPEAT AND BTB/POZ DOMAIN-CONTAINING"/>
    <property type="match status" value="1"/>
</dbReference>
<feature type="repeat" description="ANK" evidence="3">
    <location>
        <begin position="559"/>
        <end position="591"/>
    </location>
</feature>
<dbReference type="InterPro" id="IPR009072">
    <property type="entry name" value="Histone-fold"/>
</dbReference>
<sequence>MAGMKNINQHLRSLEKLSLDSASNYSTMESLNGSIGYGTGSKSPTSHMSSHMNGTLTNGAGYSESFCSVKSSVPDDYECTDRYTRLVEIENIPWTDQEISQVIENGQGKNVCDSVSRDIIQRLSYLLQRPLVRIVREAQRLAIRNCKCTQHDMKTAVKLVLSRTLAESCINSAKKAVSRYVMTGQEGFRVSKRTRAGVIFSVGRMYRWLMDVGVSPRLQDNAAVYLVGVMEKLLDEIFLRAVCMHVMGRDDEMSVSVELLEYGIANDPDLWGILQPFEHLICGRDANGILAIPSASSSPSDRGSDHSRRKGHRRDREQLGSLELMKTLEQSLLTTCVGSIAELGDLVSRAMHHQHHKSGSRSPSPALTLTWGSDALHTLFYFMKCTQLECMDNPNIEPPMVQLSCERPYVILPPLTEWIRVATAHTEHRQSWVVDSDDVRQAARLLLPGVDCEPRSLRMDDSVCSSRTLDATAASTSFQRDLGFRMLSCGRIDLVQQAIAIMGESGINTINDHGMTPLMYACASGDEAMVQMLLDAHADPDVAVPMNTYKYPSVRDDIRGWTALSFAVVHIHVSIAQLLLDAGASVEGSAHQCGENYTETPLQLAAAAGHFELVSLLLTKGADPTLGTMPKNSMTPVSSRGNMNCFAQAAANGHRNVLRKLVSAPHISRPSDVLSLEEMLSEGCGNSSPVTSPEFQLRTCKLRIKALQEAMYHGAEHGYLDITMELRGLGVPWTLHTWMCTLSTAQHLHRKAIIQYLLREFPTLRPGDYSQDFCQEALPLMFEIFKQSKNEVISQQLATIFANCYGNDPIPDIPELRRPQISRIDPQYVNNPEMSDVTFIVEGKPFYAHKIILANASTRFKNMLSGKFSEGKQPCIEISDIRYQIFQIIMEYLYLGTNPTLGNSHSDILELLGASNFFMLDSLQRLCEILLSQHIDFSNAVSIYRHAKMYHAEELLSYCYGYFLRHLPELLEEDSVKKLVFHHGRSHRCDVLQELQGALLIRMQSRMKHNYGICVSS</sequence>
<feature type="repeat" description="ANK" evidence="3">
    <location>
        <begin position="597"/>
        <end position="629"/>
    </location>
</feature>
<dbReference type="FunFam" id="3.30.710.10:FF:000030">
    <property type="entry name" value="Ankyrin repeat and BTB/POZ domain-containing protein BTBD11"/>
    <property type="match status" value="1"/>
</dbReference>
<dbReference type="PROSITE" id="PS50297">
    <property type="entry name" value="ANK_REP_REGION"/>
    <property type="match status" value="3"/>
</dbReference>
<dbReference type="PRINTS" id="PR00620">
    <property type="entry name" value="HISTONEH2A"/>
</dbReference>
<dbReference type="SMART" id="SM00225">
    <property type="entry name" value="BTB"/>
    <property type="match status" value="1"/>
</dbReference>
<dbReference type="PROSITE" id="PS50097">
    <property type="entry name" value="BTB"/>
    <property type="match status" value="1"/>
</dbReference>
<dbReference type="GeneID" id="109475633"/>
<dbReference type="Gene3D" id="3.30.710.10">
    <property type="entry name" value="Potassium Channel Kv1.1, Chain A"/>
    <property type="match status" value="1"/>
</dbReference>
<dbReference type="InterPro" id="IPR011333">
    <property type="entry name" value="SKP1/BTB/POZ_sf"/>
</dbReference>
<dbReference type="FunFam" id="1.25.40.20:FF:000045">
    <property type="entry name" value="Ankyrin repeat and BTB/POZ domain-containing protein 2"/>
    <property type="match status" value="1"/>
</dbReference>
<feature type="region of interest" description="Disordered" evidence="4">
    <location>
        <begin position="293"/>
        <end position="320"/>
    </location>
</feature>
<reference evidence="7 8" key="1">
    <citation type="submission" date="2025-04" db="UniProtKB">
        <authorList>
            <consortium name="RefSeq"/>
        </authorList>
    </citation>
    <scope>IDENTIFICATION</scope>
    <source>
        <tissue evidence="7 8">Gonad</tissue>
    </source>
</reference>
<dbReference type="SMART" id="SM00248">
    <property type="entry name" value="ANK"/>
    <property type="match status" value="4"/>
</dbReference>
<proteinExistence type="predicted"/>
<dbReference type="InterPro" id="IPR059008">
    <property type="entry name" value="ABTB2/3_histone"/>
</dbReference>
<dbReference type="SUPFAM" id="SSF47113">
    <property type="entry name" value="Histone-fold"/>
    <property type="match status" value="2"/>
</dbReference>
<dbReference type="Pfam" id="PF00651">
    <property type="entry name" value="BTB"/>
    <property type="match status" value="1"/>
</dbReference>
<dbReference type="Pfam" id="PF12796">
    <property type="entry name" value="Ank_2"/>
    <property type="match status" value="1"/>
</dbReference>
<dbReference type="GO" id="GO:0030527">
    <property type="term" value="F:structural constituent of chromatin"/>
    <property type="evidence" value="ECO:0007669"/>
    <property type="project" value="InterPro"/>
</dbReference>
<evidence type="ECO:0000256" key="3">
    <source>
        <dbReference type="PROSITE-ProRule" id="PRU00023"/>
    </source>
</evidence>
<dbReference type="Gene3D" id="1.10.20.10">
    <property type="entry name" value="Histone, subunit A"/>
    <property type="match status" value="1"/>
</dbReference>
<dbReference type="Gene3D" id="1.25.40.20">
    <property type="entry name" value="Ankyrin repeat-containing domain"/>
    <property type="match status" value="1"/>
</dbReference>
<dbReference type="CDD" id="cd22913">
    <property type="entry name" value="HFD_ABTB2-like"/>
    <property type="match status" value="1"/>
</dbReference>
<accession>A0A6P4YR58</accession>
<dbReference type="SUPFAM" id="SSF48403">
    <property type="entry name" value="Ankyrin repeat"/>
    <property type="match status" value="1"/>
</dbReference>
<dbReference type="InterPro" id="IPR036770">
    <property type="entry name" value="Ankyrin_rpt-contain_sf"/>
</dbReference>
<protein>
    <submittedName>
        <fullName evidence="7">Ankyrin repeat and BTB/POZ domain-containing protein 2-like isoform X1</fullName>
    </submittedName>
    <submittedName>
        <fullName evidence="8">Ankyrin repeat and BTB/POZ domain-containing protein 2-like isoform X2</fullName>
    </submittedName>
</protein>
<evidence type="ECO:0000256" key="2">
    <source>
        <dbReference type="ARBA" id="ARBA00023043"/>
    </source>
</evidence>
<dbReference type="InterPro" id="IPR052089">
    <property type="entry name" value="Ankyrin-BTB/POZ_domain"/>
</dbReference>
<dbReference type="InterPro" id="IPR000210">
    <property type="entry name" value="BTB/POZ_dom"/>
</dbReference>
<dbReference type="Pfam" id="PF00023">
    <property type="entry name" value="Ank"/>
    <property type="match status" value="1"/>
</dbReference>
<evidence type="ECO:0000313" key="8">
    <source>
        <dbReference type="RefSeq" id="XP_019631930.1"/>
    </source>
</evidence>
<name>A0A6P4YR58_BRABE</name>
<dbReference type="KEGG" id="bbel:109475633"/>
<evidence type="ECO:0000259" key="5">
    <source>
        <dbReference type="PROSITE" id="PS50097"/>
    </source>
</evidence>
<dbReference type="AlphaFoldDB" id="A0A6P4YR58"/>
<dbReference type="RefSeq" id="XP_019631929.1">
    <property type="nucleotide sequence ID" value="XM_019776370.1"/>
</dbReference>
<keyword evidence="1" id="KW-0677">Repeat</keyword>
<dbReference type="Pfam" id="PF26281">
    <property type="entry name" value="Histone_ABTB"/>
    <property type="match status" value="1"/>
</dbReference>
<dbReference type="OrthoDB" id="2316821at2759"/>
<dbReference type="GO" id="GO:0046982">
    <property type="term" value="F:protein heterodimerization activity"/>
    <property type="evidence" value="ECO:0007669"/>
    <property type="project" value="InterPro"/>
</dbReference>
<feature type="domain" description="BTB" evidence="5">
    <location>
        <begin position="835"/>
        <end position="896"/>
    </location>
</feature>
<dbReference type="GO" id="GO:0000786">
    <property type="term" value="C:nucleosome"/>
    <property type="evidence" value="ECO:0007669"/>
    <property type="project" value="InterPro"/>
</dbReference>
<feature type="repeat" description="ANK" evidence="3">
    <location>
        <begin position="513"/>
        <end position="545"/>
    </location>
</feature>
<dbReference type="GO" id="GO:0003677">
    <property type="term" value="F:DNA binding"/>
    <property type="evidence" value="ECO:0007669"/>
    <property type="project" value="InterPro"/>
</dbReference>
<organism evidence="6 8">
    <name type="scientific">Branchiostoma belcheri</name>
    <name type="common">Amphioxus</name>
    <dbReference type="NCBI Taxonomy" id="7741"/>
    <lineage>
        <taxon>Eukaryota</taxon>
        <taxon>Metazoa</taxon>
        <taxon>Chordata</taxon>
        <taxon>Cephalochordata</taxon>
        <taxon>Leptocardii</taxon>
        <taxon>Amphioxiformes</taxon>
        <taxon>Branchiostomatidae</taxon>
        <taxon>Branchiostoma</taxon>
    </lineage>
</organism>
<dbReference type="Proteomes" id="UP000515135">
    <property type="component" value="Unplaced"/>
</dbReference>
<dbReference type="CDD" id="cd18491">
    <property type="entry name" value="BACK_ABTB2_like"/>
    <property type="match status" value="1"/>
</dbReference>
<dbReference type="CDD" id="cd18297">
    <property type="entry name" value="BTB_POZ_ABTB2-like"/>
    <property type="match status" value="1"/>
</dbReference>
<dbReference type="RefSeq" id="XP_019631930.1">
    <property type="nucleotide sequence ID" value="XM_019776371.1"/>
</dbReference>
<gene>
    <name evidence="7 8" type="primary">LOC109475633</name>
</gene>
<dbReference type="SUPFAM" id="SSF54695">
    <property type="entry name" value="POZ domain"/>
    <property type="match status" value="1"/>
</dbReference>
<keyword evidence="2 3" id="KW-0040">ANK repeat</keyword>
<evidence type="ECO:0000313" key="7">
    <source>
        <dbReference type="RefSeq" id="XP_019631929.1"/>
    </source>
</evidence>
<dbReference type="PROSITE" id="PS50088">
    <property type="entry name" value="ANK_REPEAT"/>
    <property type="match status" value="3"/>
</dbReference>
<evidence type="ECO:0000313" key="6">
    <source>
        <dbReference type="Proteomes" id="UP000515135"/>
    </source>
</evidence>
<evidence type="ECO:0000256" key="1">
    <source>
        <dbReference type="ARBA" id="ARBA00022737"/>
    </source>
</evidence>
<dbReference type="InterPro" id="IPR002110">
    <property type="entry name" value="Ankyrin_rpt"/>
</dbReference>
<evidence type="ECO:0000256" key="4">
    <source>
        <dbReference type="SAM" id="MobiDB-lite"/>
    </source>
</evidence>